<evidence type="ECO:0000313" key="9">
    <source>
        <dbReference type="Proteomes" id="UP000288197"/>
    </source>
</evidence>
<dbReference type="Gene3D" id="3.90.76.10">
    <property type="entry name" value="Dipeptide-binding Protein, Domain 1"/>
    <property type="match status" value="1"/>
</dbReference>
<dbReference type="Gene3D" id="3.40.190.10">
    <property type="entry name" value="Periplasmic binding protein-like II"/>
    <property type="match status" value="1"/>
</dbReference>
<dbReference type="PANTHER" id="PTHR30290">
    <property type="entry name" value="PERIPLASMIC BINDING COMPONENT OF ABC TRANSPORTER"/>
    <property type="match status" value="1"/>
</dbReference>
<dbReference type="GO" id="GO:0015833">
    <property type="term" value="P:peptide transport"/>
    <property type="evidence" value="ECO:0007669"/>
    <property type="project" value="UniProtKB-KW"/>
</dbReference>
<dbReference type="FunFam" id="3.90.76.10:FF:000001">
    <property type="entry name" value="Oligopeptide ABC transporter substrate-binding protein"/>
    <property type="match status" value="1"/>
</dbReference>
<dbReference type="GeneID" id="63147151"/>
<dbReference type="FunFam" id="3.10.105.10:FF:000001">
    <property type="entry name" value="Oligopeptide ABC transporter, oligopeptide-binding protein"/>
    <property type="match status" value="1"/>
</dbReference>
<sequence length="559" mass="62059">MKYKKLLGSVVLMSSAILLAACSGGDNKKNEGSASSGKKETKTEQVAKFGIPQEIASVDPARATDKVSFGALNQIYEGFYRMNADNKPEPAGAKELAEVSEDGLTYTLKLREEAKWSNGEPVVAADYVYAWQRVINPETASEYAYLIENVKNAGAIMKGEKKPDELGIEAVNDHEIKITLDNAIPYMDSLLAFPTFFPLNQKAVEEFGNDFSNTSEKAIYNGPFVLAEFDGPGSDVEWKYLKNKDYWDADSVKIGEVQATVVKEASTALNLYEDGQLDDVIISGELAKQYANDDNFVGDKDGRVVYLDMNKKSKTVPFDNLNFRKALFYAVDNETIVNTVLGDGSQAVNGIVPSSLSVNPETGKDFVEESGGYKTFDEKKAKEYLEKAKKETGKDKFTFDILTDDNDSTKKLAEYLQGAFKEVLGIETTVTAVTKPIRLDRTSIEKSDYDFVVTAWGADYTDVSSFLDLFVTGNAYNRGLYSSPAYDKIIDEARTTNAVKEKERWENYLDAEKLLLEDDAAVIPVYQVVEAHLRNPKMSGYISHSAGASYEYKYLEMKE</sequence>
<dbReference type="AlphaFoldDB" id="A0A430A1P4"/>
<evidence type="ECO:0000256" key="4">
    <source>
        <dbReference type="ARBA" id="ARBA00022729"/>
    </source>
</evidence>
<dbReference type="GO" id="GO:1904680">
    <property type="term" value="F:peptide transmembrane transporter activity"/>
    <property type="evidence" value="ECO:0007669"/>
    <property type="project" value="TreeGrafter"/>
</dbReference>
<keyword evidence="5" id="KW-0653">Protein transport</keyword>
<dbReference type="GO" id="GO:0030288">
    <property type="term" value="C:outer membrane-bounded periplasmic space"/>
    <property type="evidence" value="ECO:0007669"/>
    <property type="project" value="UniProtKB-ARBA"/>
</dbReference>
<comment type="similarity">
    <text evidence="2">Belongs to the bacterial solute-binding protein 5 family.</text>
</comment>
<keyword evidence="9" id="KW-1185">Reference proteome</keyword>
<dbReference type="Gene3D" id="3.10.105.10">
    <property type="entry name" value="Dipeptide-binding Protein, Domain 3"/>
    <property type="match status" value="1"/>
</dbReference>
<evidence type="ECO:0000256" key="2">
    <source>
        <dbReference type="ARBA" id="ARBA00005695"/>
    </source>
</evidence>
<dbReference type="RefSeq" id="WP_114290242.1">
    <property type="nucleotide sequence ID" value="NZ_CP081459.1"/>
</dbReference>
<dbReference type="PROSITE" id="PS51257">
    <property type="entry name" value="PROKAR_LIPOPROTEIN"/>
    <property type="match status" value="1"/>
</dbReference>
<reference evidence="8 9" key="1">
    <citation type="submission" date="2017-05" db="EMBL/GenBank/DDBJ databases">
        <title>Vagococcus spp. assemblies.</title>
        <authorList>
            <person name="Gulvik C.A."/>
        </authorList>
    </citation>
    <scope>NUCLEOTIDE SEQUENCE [LARGE SCALE GENOMIC DNA]</scope>
    <source>
        <strain evidence="8 9">NCFB 2497</strain>
    </source>
</reference>
<feature type="domain" description="Solute-binding protein family 5" evidence="7">
    <location>
        <begin position="87"/>
        <end position="476"/>
    </location>
</feature>
<keyword evidence="5" id="KW-0571">Peptide transport</keyword>
<dbReference type="CDD" id="cd08504">
    <property type="entry name" value="PBP2_OppA"/>
    <property type="match status" value="1"/>
</dbReference>
<gene>
    <name evidence="8" type="ORF">CBF32_10755</name>
</gene>
<name>A0A430A1P4_9ENTE</name>
<feature type="chain" id="PRO_5039428550" evidence="6">
    <location>
        <begin position="21"/>
        <end position="559"/>
    </location>
</feature>
<dbReference type="Proteomes" id="UP000288197">
    <property type="component" value="Unassembled WGS sequence"/>
</dbReference>
<dbReference type="PIRSF" id="PIRSF002741">
    <property type="entry name" value="MppA"/>
    <property type="match status" value="1"/>
</dbReference>
<evidence type="ECO:0000256" key="1">
    <source>
        <dbReference type="ARBA" id="ARBA00004196"/>
    </source>
</evidence>
<dbReference type="InterPro" id="IPR000914">
    <property type="entry name" value="SBP_5_dom"/>
</dbReference>
<evidence type="ECO:0000259" key="7">
    <source>
        <dbReference type="Pfam" id="PF00496"/>
    </source>
</evidence>
<evidence type="ECO:0000256" key="6">
    <source>
        <dbReference type="SAM" id="SignalP"/>
    </source>
</evidence>
<proteinExistence type="inferred from homology"/>
<evidence type="ECO:0000256" key="3">
    <source>
        <dbReference type="ARBA" id="ARBA00022448"/>
    </source>
</evidence>
<accession>A0A430A1P4</accession>
<dbReference type="GO" id="GO:0043190">
    <property type="term" value="C:ATP-binding cassette (ABC) transporter complex"/>
    <property type="evidence" value="ECO:0007669"/>
    <property type="project" value="InterPro"/>
</dbReference>
<dbReference type="OrthoDB" id="2255988at2"/>
<evidence type="ECO:0000256" key="5">
    <source>
        <dbReference type="ARBA" id="ARBA00022856"/>
    </source>
</evidence>
<comment type="subcellular location">
    <subcellularLocation>
        <location evidence="1">Cell envelope</location>
    </subcellularLocation>
</comment>
<dbReference type="InterPro" id="IPR039424">
    <property type="entry name" value="SBP_5"/>
</dbReference>
<organism evidence="8 9">
    <name type="scientific">Vagococcus fluvialis</name>
    <dbReference type="NCBI Taxonomy" id="2738"/>
    <lineage>
        <taxon>Bacteria</taxon>
        <taxon>Bacillati</taxon>
        <taxon>Bacillota</taxon>
        <taxon>Bacilli</taxon>
        <taxon>Lactobacillales</taxon>
        <taxon>Enterococcaceae</taxon>
        <taxon>Vagococcus</taxon>
    </lineage>
</organism>
<evidence type="ECO:0000313" key="8">
    <source>
        <dbReference type="EMBL" id="RSU00335.1"/>
    </source>
</evidence>
<dbReference type="InterPro" id="IPR030678">
    <property type="entry name" value="Peptide/Ni-bd"/>
</dbReference>
<keyword evidence="4 6" id="KW-0732">Signal</keyword>
<keyword evidence="3" id="KW-0813">Transport</keyword>
<comment type="caution">
    <text evidence="8">The sequence shown here is derived from an EMBL/GenBank/DDBJ whole genome shotgun (WGS) entry which is preliminary data.</text>
</comment>
<dbReference type="EMBL" id="NGJX01000012">
    <property type="protein sequence ID" value="RSU00335.1"/>
    <property type="molecule type" value="Genomic_DNA"/>
</dbReference>
<protein>
    <submittedName>
        <fullName evidence="8">Peptide ABC transporter substrate-binding protein</fullName>
    </submittedName>
</protein>
<dbReference type="Pfam" id="PF00496">
    <property type="entry name" value="SBP_bac_5"/>
    <property type="match status" value="1"/>
</dbReference>
<dbReference type="PANTHER" id="PTHR30290:SF10">
    <property type="entry name" value="PERIPLASMIC OLIGOPEPTIDE-BINDING PROTEIN-RELATED"/>
    <property type="match status" value="1"/>
</dbReference>
<feature type="signal peptide" evidence="6">
    <location>
        <begin position="1"/>
        <end position="20"/>
    </location>
</feature>
<dbReference type="SUPFAM" id="SSF53850">
    <property type="entry name" value="Periplasmic binding protein-like II"/>
    <property type="match status" value="1"/>
</dbReference>